<evidence type="ECO:0000256" key="1">
    <source>
        <dbReference type="SAM" id="Phobius"/>
    </source>
</evidence>
<proteinExistence type="predicted"/>
<feature type="transmembrane region" description="Helical" evidence="1">
    <location>
        <begin position="39"/>
        <end position="59"/>
    </location>
</feature>
<evidence type="ECO:0008006" key="4">
    <source>
        <dbReference type="Google" id="ProtNLM"/>
    </source>
</evidence>
<feature type="transmembrane region" description="Helical" evidence="1">
    <location>
        <begin position="115"/>
        <end position="136"/>
    </location>
</feature>
<dbReference type="InterPro" id="IPR025363">
    <property type="entry name" value="DUF4267"/>
</dbReference>
<feature type="transmembrane region" description="Helical" evidence="1">
    <location>
        <begin position="88"/>
        <end position="108"/>
    </location>
</feature>
<accession>A0ABR3TAD6</accession>
<reference evidence="2 3" key="1">
    <citation type="submission" date="2024-02" db="EMBL/GenBank/DDBJ databases">
        <title>De novo assembly and annotation of 12 fungi associated with fruit tree decline syndrome in Ontario, Canada.</title>
        <authorList>
            <person name="Sulman M."/>
            <person name="Ellouze W."/>
            <person name="Ilyukhin E."/>
        </authorList>
    </citation>
    <scope>NUCLEOTIDE SEQUENCE [LARGE SCALE GENOMIC DNA]</scope>
    <source>
        <strain evidence="2 3">M1-105</strain>
    </source>
</reference>
<keyword evidence="1" id="KW-0812">Transmembrane</keyword>
<keyword evidence="3" id="KW-1185">Reference proteome</keyword>
<evidence type="ECO:0000313" key="2">
    <source>
        <dbReference type="EMBL" id="KAL1636508.1"/>
    </source>
</evidence>
<dbReference type="EMBL" id="JAJVDC020000006">
    <property type="protein sequence ID" value="KAL1636508.1"/>
    <property type="molecule type" value="Genomic_DNA"/>
</dbReference>
<feature type="transmembrane region" description="Helical" evidence="1">
    <location>
        <begin position="142"/>
        <end position="157"/>
    </location>
</feature>
<feature type="transmembrane region" description="Helical" evidence="1">
    <location>
        <begin position="12"/>
        <end position="32"/>
    </location>
</feature>
<name>A0ABR3TAD6_9PEZI</name>
<organism evidence="2 3">
    <name type="scientific">Neofusicoccum ribis</name>
    <dbReference type="NCBI Taxonomy" id="45134"/>
    <lineage>
        <taxon>Eukaryota</taxon>
        <taxon>Fungi</taxon>
        <taxon>Dikarya</taxon>
        <taxon>Ascomycota</taxon>
        <taxon>Pezizomycotina</taxon>
        <taxon>Dothideomycetes</taxon>
        <taxon>Dothideomycetes incertae sedis</taxon>
        <taxon>Botryosphaeriales</taxon>
        <taxon>Botryosphaeriaceae</taxon>
        <taxon>Neofusicoccum</taxon>
    </lineage>
</organism>
<dbReference type="Proteomes" id="UP001521116">
    <property type="component" value="Unassembled WGS sequence"/>
</dbReference>
<comment type="caution">
    <text evidence="2">The sequence shown here is derived from an EMBL/GenBank/DDBJ whole genome shotgun (WGS) entry which is preliminary data.</text>
</comment>
<protein>
    <recommendedName>
        <fullName evidence="4">Integral membrane protein</fullName>
    </recommendedName>
</protein>
<sequence length="158" mass="16567">MATTMSTPPSPLIMLGGNVVGAGLVGLVLNALVGRGRTLTFFATAFATTFIGFGINAMARPENALSWFEWDYPAAADVAARQLVDRIMFIYGARDIFMGVALYAAAFFGSRRALGAILVACSAIAGVDGVACRMAGQGEWGHWGYAPVLTVVGALLMR</sequence>
<dbReference type="Pfam" id="PF14087">
    <property type="entry name" value="DUF4267"/>
    <property type="match status" value="1"/>
</dbReference>
<evidence type="ECO:0000313" key="3">
    <source>
        <dbReference type="Proteomes" id="UP001521116"/>
    </source>
</evidence>
<keyword evidence="1" id="KW-0472">Membrane</keyword>
<keyword evidence="1" id="KW-1133">Transmembrane helix</keyword>
<gene>
    <name evidence="2" type="ORF">SLS56_001091</name>
</gene>